<gene>
    <name evidence="2" type="ORF">ACFO0K_09685</name>
</gene>
<organism evidence="2 3">
    <name type="scientific">Citricoccus alkalitolerans</name>
    <dbReference type="NCBI Taxonomy" id="246603"/>
    <lineage>
        <taxon>Bacteria</taxon>
        <taxon>Bacillati</taxon>
        <taxon>Actinomycetota</taxon>
        <taxon>Actinomycetes</taxon>
        <taxon>Micrococcales</taxon>
        <taxon>Micrococcaceae</taxon>
        <taxon>Citricoccus</taxon>
    </lineage>
</organism>
<name>A0ABV8XY89_9MICC</name>
<reference evidence="3" key="1">
    <citation type="journal article" date="2019" name="Int. J. Syst. Evol. Microbiol.">
        <title>The Global Catalogue of Microorganisms (GCM) 10K type strain sequencing project: providing services to taxonomists for standard genome sequencing and annotation.</title>
        <authorList>
            <consortium name="The Broad Institute Genomics Platform"/>
            <consortium name="The Broad Institute Genome Sequencing Center for Infectious Disease"/>
            <person name="Wu L."/>
            <person name="Ma J."/>
        </authorList>
    </citation>
    <scope>NUCLEOTIDE SEQUENCE [LARGE SCALE GENOMIC DNA]</scope>
    <source>
        <strain evidence="3">CGMCC 1.12125</strain>
    </source>
</reference>
<accession>A0ABV8XY89</accession>
<evidence type="ECO:0000313" key="2">
    <source>
        <dbReference type="EMBL" id="MFC4429951.1"/>
    </source>
</evidence>
<keyword evidence="1" id="KW-1133">Transmembrane helix</keyword>
<keyword evidence="1" id="KW-0812">Transmembrane</keyword>
<feature type="transmembrane region" description="Helical" evidence="1">
    <location>
        <begin position="227"/>
        <end position="251"/>
    </location>
</feature>
<comment type="caution">
    <text evidence="2">The sequence shown here is derived from an EMBL/GenBank/DDBJ whole genome shotgun (WGS) entry which is preliminary data.</text>
</comment>
<keyword evidence="1" id="KW-0472">Membrane</keyword>
<dbReference type="RefSeq" id="WP_344227301.1">
    <property type="nucleotide sequence ID" value="NZ_BAAALH010000001.1"/>
</dbReference>
<evidence type="ECO:0000256" key="1">
    <source>
        <dbReference type="SAM" id="Phobius"/>
    </source>
</evidence>
<feature type="transmembrane region" description="Helical" evidence="1">
    <location>
        <begin position="39"/>
        <end position="59"/>
    </location>
</feature>
<dbReference type="EMBL" id="JBHSEN010000002">
    <property type="protein sequence ID" value="MFC4429951.1"/>
    <property type="molecule type" value="Genomic_DNA"/>
</dbReference>
<sequence length="263" mass="28178">MVGLVLLLAVAFERLAGVPLVLSFDVPMVLTGWHAHYWFAFPLLVGILALVVLAFPAHPRAGQGAAALSPRTPISFGRRRWFATPTVLVALILLVTVLAGSPSSPDPTTGRYMMYNVDIGGEYSMGASIYGWFYSVPCLFLLVLMLAATYLDLFLISRPALDHDYARDALIRTARTRNILAVATGALLVHFAFILQPLAGTASMRGQFTAAGGTVNSWTTFAALEPVLHGASFALLALGVAYWATVLLSAIPMRQPAKSTVTS</sequence>
<protein>
    <submittedName>
        <fullName evidence="2">Uncharacterized protein</fullName>
    </submittedName>
</protein>
<feature type="transmembrane region" description="Helical" evidence="1">
    <location>
        <begin position="178"/>
        <end position="199"/>
    </location>
</feature>
<evidence type="ECO:0000313" key="3">
    <source>
        <dbReference type="Proteomes" id="UP001595965"/>
    </source>
</evidence>
<dbReference type="Proteomes" id="UP001595965">
    <property type="component" value="Unassembled WGS sequence"/>
</dbReference>
<feature type="transmembrane region" description="Helical" evidence="1">
    <location>
        <begin position="132"/>
        <end position="157"/>
    </location>
</feature>
<proteinExistence type="predicted"/>
<keyword evidence="3" id="KW-1185">Reference proteome</keyword>
<feature type="transmembrane region" description="Helical" evidence="1">
    <location>
        <begin position="80"/>
        <end position="99"/>
    </location>
</feature>